<evidence type="ECO:0000256" key="3">
    <source>
        <dbReference type="ARBA" id="ARBA00023163"/>
    </source>
</evidence>
<dbReference type="CDD" id="cd00067">
    <property type="entry name" value="GAL4"/>
    <property type="match status" value="1"/>
</dbReference>
<dbReference type="GO" id="GO:0008270">
    <property type="term" value="F:zinc ion binding"/>
    <property type="evidence" value="ECO:0007669"/>
    <property type="project" value="InterPro"/>
</dbReference>
<dbReference type="SUPFAM" id="SSF57701">
    <property type="entry name" value="Zn2/Cys6 DNA-binding domain"/>
    <property type="match status" value="1"/>
</dbReference>
<dbReference type="Gene3D" id="4.10.240.10">
    <property type="entry name" value="Zn(2)-C6 fungal-type DNA-binding domain"/>
    <property type="match status" value="1"/>
</dbReference>
<keyword evidence="3" id="KW-0804">Transcription</keyword>
<dbReference type="SMART" id="SM00066">
    <property type="entry name" value="GAL4"/>
    <property type="match status" value="1"/>
</dbReference>
<keyword evidence="1" id="KW-0479">Metal-binding</keyword>
<keyword evidence="4" id="KW-0539">Nucleus</keyword>
<dbReference type="GO" id="GO:0000981">
    <property type="term" value="F:DNA-binding transcription factor activity, RNA polymerase II-specific"/>
    <property type="evidence" value="ECO:0007669"/>
    <property type="project" value="InterPro"/>
</dbReference>
<dbReference type="GO" id="GO:0006351">
    <property type="term" value="P:DNA-templated transcription"/>
    <property type="evidence" value="ECO:0007669"/>
    <property type="project" value="InterPro"/>
</dbReference>
<evidence type="ECO:0000256" key="4">
    <source>
        <dbReference type="ARBA" id="ARBA00023242"/>
    </source>
</evidence>
<accession>A0A6A6QZI8</accession>
<protein>
    <recommendedName>
        <fullName evidence="6">Zn(2)-C6 fungal-type domain-containing protein</fullName>
    </recommendedName>
</protein>
<evidence type="ECO:0000256" key="1">
    <source>
        <dbReference type="ARBA" id="ARBA00022723"/>
    </source>
</evidence>
<name>A0A6A6QZI8_9PEZI</name>
<dbReference type="InterPro" id="IPR007219">
    <property type="entry name" value="XnlR_reg_dom"/>
</dbReference>
<dbReference type="SMART" id="SM00906">
    <property type="entry name" value="Fungal_trans"/>
    <property type="match status" value="1"/>
</dbReference>
<gene>
    <name evidence="7" type="ORF">BU16DRAFT_580670</name>
</gene>
<sequence>MSALPNGSTKRMRLGTKSCVECRRRKVRCIFSAGQDTCQACALHDSICDSQQPVRRSNASTTPSGSSYQTVNGHNSQTPTHQRLDELSDQIRRICNAIGLDLQQSTSDAIHTEAVKEVNEQQGHDLSPEYQTEDVPLLRLFKESTFLLSEAHDGDTNSPKVGLPHQAKAYIQALSDLIPAEDDLTLILRLTEPYWAVCHVAPSTSHSNPPPSTTPSVQQFIRDSMRSGKPALVAKAALWLACCIQHLPKGLDAILPSRNTFGNPTLPAFNRSRCGVVDALLGGAEVLVAIDADSGGTLEGVECGFLQCQNYVSLGRPRKAWSVIRRAINSALLIGLPRKNPNEYPGSIWSPLWQTERQISMLLGLPYAVASSHPSISKKLPGLSTEQQAMHDIAFIVGAVIDRNQNYDGVAYDETQRMHDDLRRRVAIPLERLLSQPLPPSSSLADFYHRSCLEMYHLQTLKYIHLPYNFQSTQGNEQEHTESEAQTTHVCRRIIQCYQSFRTMNDQTLLLVCDLLDFQAFSAAMVLVIHQFRYRNSHLSGPPDYDWNLIHEVTKTLTRITATRDCAVSSQSVDVLTYFSDLYYMRGSLTESREIIVPYFGKIRVTHAGSAANVAAVHGSDSVVPNFADESQMQIDISSFGAFSDTVDFQSGQELASDWMDSIDWQGDFDWNWNATLPFD</sequence>
<organism evidence="7 8">
    <name type="scientific">Lophium mytilinum</name>
    <dbReference type="NCBI Taxonomy" id="390894"/>
    <lineage>
        <taxon>Eukaryota</taxon>
        <taxon>Fungi</taxon>
        <taxon>Dikarya</taxon>
        <taxon>Ascomycota</taxon>
        <taxon>Pezizomycotina</taxon>
        <taxon>Dothideomycetes</taxon>
        <taxon>Pleosporomycetidae</taxon>
        <taxon>Mytilinidiales</taxon>
        <taxon>Mytilinidiaceae</taxon>
        <taxon>Lophium</taxon>
    </lineage>
</organism>
<proteinExistence type="predicted"/>
<evidence type="ECO:0000259" key="6">
    <source>
        <dbReference type="PROSITE" id="PS00463"/>
    </source>
</evidence>
<dbReference type="PANTHER" id="PTHR47840">
    <property type="entry name" value="ZN(II)2CYS6 TRANSCRIPTION FACTOR (EUROFUNG)-RELATED"/>
    <property type="match status" value="1"/>
</dbReference>
<dbReference type="EMBL" id="MU004187">
    <property type="protein sequence ID" value="KAF2496557.1"/>
    <property type="molecule type" value="Genomic_DNA"/>
</dbReference>
<keyword evidence="8" id="KW-1185">Reference proteome</keyword>
<evidence type="ECO:0000256" key="5">
    <source>
        <dbReference type="SAM" id="MobiDB-lite"/>
    </source>
</evidence>
<feature type="domain" description="Zn(2)-C6 fungal-type" evidence="6">
    <location>
        <begin position="18"/>
        <end position="48"/>
    </location>
</feature>
<feature type="region of interest" description="Disordered" evidence="5">
    <location>
        <begin position="52"/>
        <end position="80"/>
    </location>
</feature>
<evidence type="ECO:0000313" key="8">
    <source>
        <dbReference type="Proteomes" id="UP000799750"/>
    </source>
</evidence>
<keyword evidence="2" id="KW-0805">Transcription regulation</keyword>
<reference evidence="7" key="1">
    <citation type="journal article" date="2020" name="Stud. Mycol.">
        <title>101 Dothideomycetes genomes: a test case for predicting lifestyles and emergence of pathogens.</title>
        <authorList>
            <person name="Haridas S."/>
            <person name="Albert R."/>
            <person name="Binder M."/>
            <person name="Bloem J."/>
            <person name="Labutti K."/>
            <person name="Salamov A."/>
            <person name="Andreopoulos B."/>
            <person name="Baker S."/>
            <person name="Barry K."/>
            <person name="Bills G."/>
            <person name="Bluhm B."/>
            <person name="Cannon C."/>
            <person name="Castanera R."/>
            <person name="Culley D."/>
            <person name="Daum C."/>
            <person name="Ezra D."/>
            <person name="Gonzalez J."/>
            <person name="Henrissat B."/>
            <person name="Kuo A."/>
            <person name="Liang C."/>
            <person name="Lipzen A."/>
            <person name="Lutzoni F."/>
            <person name="Magnuson J."/>
            <person name="Mondo S."/>
            <person name="Nolan M."/>
            <person name="Ohm R."/>
            <person name="Pangilinan J."/>
            <person name="Park H.-J."/>
            <person name="Ramirez L."/>
            <person name="Alfaro M."/>
            <person name="Sun H."/>
            <person name="Tritt A."/>
            <person name="Yoshinaga Y."/>
            <person name="Zwiers L.-H."/>
            <person name="Turgeon B."/>
            <person name="Goodwin S."/>
            <person name="Spatafora J."/>
            <person name="Crous P."/>
            <person name="Grigoriev I."/>
        </authorList>
    </citation>
    <scope>NUCLEOTIDE SEQUENCE</scope>
    <source>
        <strain evidence="7">CBS 269.34</strain>
    </source>
</reference>
<evidence type="ECO:0000256" key="2">
    <source>
        <dbReference type="ARBA" id="ARBA00023015"/>
    </source>
</evidence>
<dbReference type="InterPro" id="IPR001138">
    <property type="entry name" value="Zn2Cys6_DnaBD"/>
</dbReference>
<dbReference type="GO" id="GO:0003677">
    <property type="term" value="F:DNA binding"/>
    <property type="evidence" value="ECO:0007669"/>
    <property type="project" value="InterPro"/>
</dbReference>
<dbReference type="CDD" id="cd12148">
    <property type="entry name" value="fungal_TF_MHR"/>
    <property type="match status" value="1"/>
</dbReference>
<dbReference type="AlphaFoldDB" id="A0A6A6QZI8"/>
<dbReference type="PROSITE" id="PS00463">
    <property type="entry name" value="ZN2_CY6_FUNGAL_1"/>
    <property type="match status" value="1"/>
</dbReference>
<dbReference type="Proteomes" id="UP000799750">
    <property type="component" value="Unassembled WGS sequence"/>
</dbReference>
<dbReference type="InterPro" id="IPR036864">
    <property type="entry name" value="Zn2-C6_fun-type_DNA-bd_sf"/>
</dbReference>
<dbReference type="PANTHER" id="PTHR47840:SF1">
    <property type="entry name" value="ZN(II)2CYS6 TRANSCRIPTION FACTOR (EUROFUNG)"/>
    <property type="match status" value="1"/>
</dbReference>
<evidence type="ECO:0000313" key="7">
    <source>
        <dbReference type="EMBL" id="KAF2496557.1"/>
    </source>
</evidence>
<dbReference type="OrthoDB" id="5392779at2759"/>